<evidence type="ECO:0000256" key="1">
    <source>
        <dbReference type="ARBA" id="ARBA00023015"/>
    </source>
</evidence>
<dbReference type="InterPro" id="IPR000835">
    <property type="entry name" value="HTH_MarR-typ"/>
</dbReference>
<dbReference type="RefSeq" id="WP_180327314.1">
    <property type="nucleotide sequence ID" value="NZ_MVDE01000019.1"/>
</dbReference>
<evidence type="ECO:0000313" key="6">
    <source>
        <dbReference type="Proteomes" id="UP000233618"/>
    </source>
</evidence>
<dbReference type="PANTHER" id="PTHR42756:SF1">
    <property type="entry name" value="TRANSCRIPTIONAL REPRESSOR OF EMRAB OPERON"/>
    <property type="match status" value="1"/>
</dbReference>
<sequence length="148" mass="17151">MNKIDLEKSVNHHIAISAIMIKRVFFKILSRNKLSITPEQWTILYHLTESDGMTIGELSELTYKDFANMSRMTQKLEAAGFVEKRRDDIDKRIFKLFITPEGKDLTKQLHQCAFESTSIALEGIDDSTKKIMIENLKKIILNTDKFLK</sequence>
<dbReference type="Proteomes" id="UP000233618">
    <property type="component" value="Unassembled WGS sequence"/>
</dbReference>
<protein>
    <recommendedName>
        <fullName evidence="4">HTH marR-type domain-containing protein</fullName>
    </recommendedName>
</protein>
<dbReference type="InterPro" id="IPR023187">
    <property type="entry name" value="Tscrpt_reg_MarR-type_CS"/>
</dbReference>
<dbReference type="GO" id="GO:0003700">
    <property type="term" value="F:DNA-binding transcription factor activity"/>
    <property type="evidence" value="ECO:0007669"/>
    <property type="project" value="InterPro"/>
</dbReference>
<feature type="domain" description="HTH marR-type" evidence="4">
    <location>
        <begin position="1"/>
        <end position="141"/>
    </location>
</feature>
<dbReference type="EMBL" id="MVDE01000019">
    <property type="protein sequence ID" value="PKQ65404.1"/>
    <property type="molecule type" value="Genomic_DNA"/>
</dbReference>
<keyword evidence="2" id="KW-0238">DNA-binding</keyword>
<dbReference type="Pfam" id="PF01047">
    <property type="entry name" value="MarR"/>
    <property type="match status" value="1"/>
</dbReference>
<dbReference type="AlphaFoldDB" id="A0A2N3I511"/>
<dbReference type="GO" id="GO:0003677">
    <property type="term" value="F:DNA binding"/>
    <property type="evidence" value="ECO:0007669"/>
    <property type="project" value="UniProtKB-KW"/>
</dbReference>
<proteinExistence type="predicted"/>
<dbReference type="InterPro" id="IPR036390">
    <property type="entry name" value="WH_DNA-bd_sf"/>
</dbReference>
<dbReference type="SMART" id="SM00347">
    <property type="entry name" value="HTH_MARR"/>
    <property type="match status" value="1"/>
</dbReference>
<dbReference type="PROSITE" id="PS01117">
    <property type="entry name" value="HTH_MARR_1"/>
    <property type="match status" value="1"/>
</dbReference>
<organism evidence="5 6">
    <name type="scientific">Labilibaculum manganireducens</name>
    <dbReference type="NCBI Taxonomy" id="1940525"/>
    <lineage>
        <taxon>Bacteria</taxon>
        <taxon>Pseudomonadati</taxon>
        <taxon>Bacteroidota</taxon>
        <taxon>Bacteroidia</taxon>
        <taxon>Marinilabiliales</taxon>
        <taxon>Marinifilaceae</taxon>
        <taxon>Labilibaculum</taxon>
    </lineage>
</organism>
<reference evidence="5 6" key="1">
    <citation type="journal article" date="2017" name="Front. Microbiol.">
        <title>Labilibaculum manganireducens gen. nov., sp. nov. and Labilibaculum filiforme sp. nov., Novel Bacteroidetes Isolated from Subsurface Sediments of the Baltic Sea.</title>
        <authorList>
            <person name="Vandieken V."/>
            <person name="Marshall I.P."/>
            <person name="Niemann H."/>
            <person name="Engelen B."/>
            <person name="Cypionka H."/>
        </authorList>
    </citation>
    <scope>NUCLEOTIDE SEQUENCE [LARGE SCALE GENOMIC DNA]</scope>
    <source>
        <strain evidence="5 6">59.10-2M</strain>
    </source>
</reference>
<evidence type="ECO:0000259" key="4">
    <source>
        <dbReference type="PROSITE" id="PS50995"/>
    </source>
</evidence>
<dbReference type="Gene3D" id="1.10.10.10">
    <property type="entry name" value="Winged helix-like DNA-binding domain superfamily/Winged helix DNA-binding domain"/>
    <property type="match status" value="1"/>
</dbReference>
<evidence type="ECO:0000313" key="5">
    <source>
        <dbReference type="EMBL" id="PKQ65404.1"/>
    </source>
</evidence>
<name>A0A2N3I511_9BACT</name>
<keyword evidence="1" id="KW-0805">Transcription regulation</keyword>
<accession>A0A2N3I511</accession>
<comment type="caution">
    <text evidence="5">The sequence shown here is derived from an EMBL/GenBank/DDBJ whole genome shotgun (WGS) entry which is preliminary data.</text>
</comment>
<dbReference type="InterPro" id="IPR036388">
    <property type="entry name" value="WH-like_DNA-bd_sf"/>
</dbReference>
<dbReference type="SUPFAM" id="SSF46785">
    <property type="entry name" value="Winged helix' DNA-binding domain"/>
    <property type="match status" value="1"/>
</dbReference>
<keyword evidence="3" id="KW-0804">Transcription</keyword>
<gene>
    <name evidence="5" type="ORF">BZG01_13190</name>
</gene>
<keyword evidence="6" id="KW-1185">Reference proteome</keyword>
<evidence type="ECO:0000256" key="2">
    <source>
        <dbReference type="ARBA" id="ARBA00023125"/>
    </source>
</evidence>
<dbReference type="PANTHER" id="PTHR42756">
    <property type="entry name" value="TRANSCRIPTIONAL REGULATOR, MARR"/>
    <property type="match status" value="1"/>
</dbReference>
<dbReference type="PROSITE" id="PS50995">
    <property type="entry name" value="HTH_MARR_2"/>
    <property type="match status" value="1"/>
</dbReference>
<evidence type="ECO:0000256" key="3">
    <source>
        <dbReference type="ARBA" id="ARBA00023163"/>
    </source>
</evidence>